<dbReference type="InterPro" id="IPR013783">
    <property type="entry name" value="Ig-like_fold"/>
</dbReference>
<dbReference type="InterPro" id="IPR006103">
    <property type="entry name" value="Glyco_hydro_2_cat"/>
</dbReference>
<reference evidence="9 10" key="1">
    <citation type="submission" date="2018-01" db="EMBL/GenBank/DDBJ databases">
        <title>Complete genome sequencing of Sporolactobacillus terrae DLG3.</title>
        <authorList>
            <person name="Nam Y.-D."/>
            <person name="Kang J."/>
            <person name="Chung W.-H."/>
        </authorList>
    </citation>
    <scope>NUCLEOTIDE SEQUENCE [LARGE SCALE GENOMIC DNA]</scope>
    <source>
        <strain evidence="9 10">DLG3</strain>
    </source>
</reference>
<gene>
    <name evidence="9" type="ORF">C0674_15465</name>
    <name evidence="8" type="ORF">St703_31180</name>
</gene>
<dbReference type="InterPro" id="IPR017853">
    <property type="entry name" value="GH"/>
</dbReference>
<dbReference type="Pfam" id="PF18565">
    <property type="entry name" value="Glyco_hydro2_C5"/>
    <property type="match status" value="1"/>
</dbReference>
<dbReference type="PANTHER" id="PTHR42732">
    <property type="entry name" value="BETA-GALACTOSIDASE"/>
    <property type="match status" value="1"/>
</dbReference>
<dbReference type="GO" id="GO:0004553">
    <property type="term" value="F:hydrolase activity, hydrolyzing O-glycosyl compounds"/>
    <property type="evidence" value="ECO:0007669"/>
    <property type="project" value="InterPro"/>
</dbReference>
<dbReference type="EMBL" id="CP025688">
    <property type="protein sequence ID" value="QAA23875.1"/>
    <property type="molecule type" value="Genomic_DNA"/>
</dbReference>
<keyword evidence="10" id="KW-1185">Reference proteome</keyword>
<dbReference type="RefSeq" id="WP_028977180.1">
    <property type="nucleotide sequence ID" value="NZ_AP021853.1"/>
</dbReference>
<dbReference type="Gene3D" id="3.20.20.80">
    <property type="entry name" value="Glycosidases"/>
    <property type="match status" value="1"/>
</dbReference>
<evidence type="ECO:0000313" key="11">
    <source>
        <dbReference type="Proteomes" id="UP000326951"/>
    </source>
</evidence>
<organism evidence="8 11">
    <name type="scientific">Sporolactobacillus terrae</name>
    <dbReference type="NCBI Taxonomy" id="269673"/>
    <lineage>
        <taxon>Bacteria</taxon>
        <taxon>Bacillati</taxon>
        <taxon>Bacillota</taxon>
        <taxon>Bacilli</taxon>
        <taxon>Bacillales</taxon>
        <taxon>Sporolactobacillaceae</taxon>
        <taxon>Sporolactobacillus</taxon>
    </lineage>
</organism>
<evidence type="ECO:0000313" key="9">
    <source>
        <dbReference type="EMBL" id="QAA23875.1"/>
    </source>
</evidence>
<protein>
    <submittedName>
        <fullName evidence="9">Beta-galactosidase</fullName>
    </submittedName>
</protein>
<dbReference type="InterPro" id="IPR051913">
    <property type="entry name" value="GH2_Domain-Containing"/>
</dbReference>
<evidence type="ECO:0000256" key="1">
    <source>
        <dbReference type="ARBA" id="ARBA00007401"/>
    </source>
</evidence>
<evidence type="ECO:0000256" key="2">
    <source>
        <dbReference type="ARBA" id="ARBA00022801"/>
    </source>
</evidence>
<dbReference type="Gene3D" id="2.60.120.260">
    <property type="entry name" value="Galactose-binding domain-like"/>
    <property type="match status" value="1"/>
</dbReference>
<proteinExistence type="inferred from homology"/>
<evidence type="ECO:0000313" key="10">
    <source>
        <dbReference type="Proteomes" id="UP000285882"/>
    </source>
</evidence>
<dbReference type="Proteomes" id="UP000326951">
    <property type="component" value="Chromosome"/>
</dbReference>
<evidence type="ECO:0000256" key="3">
    <source>
        <dbReference type="ARBA" id="ARBA00023295"/>
    </source>
</evidence>
<feature type="domain" description="Glycosyl hydrolases family 2 sugar binding" evidence="6">
    <location>
        <begin position="59"/>
        <end position="153"/>
    </location>
</feature>
<dbReference type="SUPFAM" id="SSF49785">
    <property type="entry name" value="Galactose-binding domain-like"/>
    <property type="match status" value="1"/>
</dbReference>
<name>A0A410DCQ1_9BACL</name>
<accession>A0A410DCQ1</accession>
<dbReference type="Proteomes" id="UP000285882">
    <property type="component" value="Chromosome"/>
</dbReference>
<dbReference type="InterPro" id="IPR006101">
    <property type="entry name" value="Glyco_hydro_2"/>
</dbReference>
<dbReference type="PANTHER" id="PTHR42732:SF1">
    <property type="entry name" value="BETA-MANNOSIDASE"/>
    <property type="match status" value="1"/>
</dbReference>
<sequence>MEQYCLTNWKLFLGDLSNAWQKDFADQGWKKVTVPHDWSITQDFTKDASSGTGYLPGGIGWYRCHFSAAELGDLSDRVLQIRFEGVYKNADVWVNGYHLGYRPSGYSSFQYDLTDLAAFNNNDEFVIAVRVDHSDIADSRWYNGSGITRPVYLAVLDQVYVDRYDVTFETEAITDRAAKVNASAILTNALDTETQVTVEQTLKEIGGESFFKLGEETVSVPAHGKRAVVFAKELAEPKLWSAEIPALYQLETKVTAEGKESHYLENVGIRKFVFDPNKGFLLNNQPATKLKGVNLHEDAGCFGTAVPTAVWLRRLFKIKEAGGNAIRMGHNPHAQNLYDLCDALGFFVIDEAFDEWENPKNKWCRGHNIYPPKYEGYAKDFPVWHEKDLVDMVRRNKNHASVIAWSIGNEIDYPNDPYANQLFNEMTGNNDANKPAEERIYNPNRPDTRRATVIARRLTDIVHREDATRPVTLAAAFPELSSQTGLIDVLDLVGYNYKENLYEDHHKRFPDKPFYSSESKHSYSQWLAVKNNNYISGHFIWTGVDFLGEARGVFPRHGTYRGLIDLCGYPTIMFYKRKSWWVEAATGKLYTRPYDGCKTEDPWTPVFRKWNYRDGEDVEIRLYTNADQFTLKMGQTDIPMTFDETEGYYTAVTHYQNVPLTLEAKKDGKPITDLLEAVGESCQLMANVWQAPVKWSRFNRTYNPDKVIHQIELTFIDNKGRATSDERIVTFSSDDAAFLGFENGNVDDITNYVEKWRRSFNGRMICYVQTDKGQKGSVKFSVEGFSPLVVSL</sequence>
<evidence type="ECO:0000313" key="8">
    <source>
        <dbReference type="EMBL" id="BBO00414.1"/>
    </source>
</evidence>
<keyword evidence="3" id="KW-0326">Glycosidase</keyword>
<feature type="domain" description="Glycoside hydrolase family 2" evidence="7">
    <location>
        <begin position="709"/>
        <end position="783"/>
    </location>
</feature>
<evidence type="ECO:0000259" key="6">
    <source>
        <dbReference type="Pfam" id="PF02837"/>
    </source>
</evidence>
<dbReference type="InterPro" id="IPR006104">
    <property type="entry name" value="Glyco_hydro_2_N"/>
</dbReference>
<dbReference type="Pfam" id="PF00703">
    <property type="entry name" value="Glyco_hydro_2"/>
    <property type="match status" value="1"/>
</dbReference>
<feature type="domain" description="Glycoside hydrolase family 2 catalytic" evidence="5">
    <location>
        <begin position="278"/>
        <end position="418"/>
    </location>
</feature>
<evidence type="ECO:0000259" key="5">
    <source>
        <dbReference type="Pfam" id="PF02836"/>
    </source>
</evidence>
<dbReference type="PRINTS" id="PR00132">
    <property type="entry name" value="GLHYDRLASE2"/>
</dbReference>
<dbReference type="Pfam" id="PF02837">
    <property type="entry name" value="Glyco_hydro_2_N"/>
    <property type="match status" value="1"/>
</dbReference>
<dbReference type="EMBL" id="AP021853">
    <property type="protein sequence ID" value="BBO00414.1"/>
    <property type="molecule type" value="Genomic_DNA"/>
</dbReference>
<dbReference type="InterPro" id="IPR006102">
    <property type="entry name" value="Ig-like_GH2"/>
</dbReference>
<dbReference type="SUPFAM" id="SSF49303">
    <property type="entry name" value="beta-Galactosidase/glucuronidase domain"/>
    <property type="match status" value="1"/>
</dbReference>
<dbReference type="Gene3D" id="2.60.40.10">
    <property type="entry name" value="Immunoglobulins"/>
    <property type="match status" value="2"/>
</dbReference>
<evidence type="ECO:0000259" key="4">
    <source>
        <dbReference type="Pfam" id="PF00703"/>
    </source>
</evidence>
<dbReference type="AlphaFoldDB" id="A0A410DCQ1"/>
<keyword evidence="2" id="KW-0378">Hydrolase</keyword>
<dbReference type="GO" id="GO:0005975">
    <property type="term" value="P:carbohydrate metabolic process"/>
    <property type="evidence" value="ECO:0007669"/>
    <property type="project" value="InterPro"/>
</dbReference>
<dbReference type="Pfam" id="PF02836">
    <property type="entry name" value="Glyco_hydro_2_C"/>
    <property type="match status" value="1"/>
</dbReference>
<reference evidence="8 11" key="2">
    <citation type="submission" date="2019-09" db="EMBL/GenBank/DDBJ databases">
        <title>Complete genome sequence of Sporolactobacillus terrae 70-3.</title>
        <authorList>
            <person name="Tanaka N."/>
            <person name="Shiwa Y."/>
            <person name="Fujita N."/>
            <person name="Tanasupawat S."/>
        </authorList>
    </citation>
    <scope>NUCLEOTIDE SEQUENCE [LARGE SCALE GENOMIC DNA]</scope>
    <source>
        <strain evidence="8 11">70-3</strain>
    </source>
</reference>
<dbReference type="InterPro" id="IPR040605">
    <property type="entry name" value="Glyco_hydro2_dom5"/>
</dbReference>
<evidence type="ECO:0000259" key="7">
    <source>
        <dbReference type="Pfam" id="PF18565"/>
    </source>
</evidence>
<comment type="similarity">
    <text evidence="1">Belongs to the glycosyl hydrolase 2 family.</text>
</comment>
<dbReference type="InterPro" id="IPR008979">
    <property type="entry name" value="Galactose-bd-like_sf"/>
</dbReference>
<dbReference type="SUPFAM" id="SSF51445">
    <property type="entry name" value="(Trans)glycosidases"/>
    <property type="match status" value="1"/>
</dbReference>
<feature type="domain" description="Glycoside hydrolase family 2 immunoglobulin-like beta-sandwich" evidence="4">
    <location>
        <begin position="160"/>
        <end position="270"/>
    </location>
</feature>
<dbReference type="InterPro" id="IPR036156">
    <property type="entry name" value="Beta-gal/glucu_dom_sf"/>
</dbReference>